<evidence type="ECO:0000313" key="5">
    <source>
        <dbReference type="Proteomes" id="UP000199068"/>
    </source>
</evidence>
<feature type="domain" description="NADPH-dependent FMN reductase-like" evidence="3">
    <location>
        <begin position="1"/>
        <end position="143"/>
    </location>
</feature>
<evidence type="ECO:0000313" key="4">
    <source>
        <dbReference type="EMBL" id="SDL27527.1"/>
    </source>
</evidence>
<dbReference type="RefSeq" id="WP_092722237.1">
    <property type="nucleotide sequence ID" value="NZ_FNGW01000001.1"/>
</dbReference>
<dbReference type="STRING" id="1121325.SAMN04515677_101345"/>
<keyword evidence="2" id="KW-0288">FMN</keyword>
<organism evidence="4 5">
    <name type="scientific">Romboutsia lituseburensis DSM 797</name>
    <dbReference type="NCBI Taxonomy" id="1121325"/>
    <lineage>
        <taxon>Bacteria</taxon>
        <taxon>Bacillati</taxon>
        <taxon>Bacillota</taxon>
        <taxon>Clostridia</taxon>
        <taxon>Peptostreptococcales</taxon>
        <taxon>Peptostreptococcaceae</taxon>
        <taxon>Romboutsia</taxon>
    </lineage>
</organism>
<dbReference type="SUPFAM" id="SSF52218">
    <property type="entry name" value="Flavoproteins"/>
    <property type="match status" value="1"/>
</dbReference>
<sequence length="224" mass="25549">MKIAVIHGQAHKKNTFKVTQLLLQKLNCSEDNIVEINVNKVSPCCGCAQCIMKGESFCPHYEQISSIIKTIDESDVIILDSPNYCMGMTGQLKSFCDHLAYRWMSHRPVDMRSKIGVAISTTAGTGASKTTKQITEQMIWWSVGRVYQIAFTIGSFSIEEASKGKLQKLDKNINKIAKNINKRVGNSKPCFKTRFYFKMMAIMQNRMPWNQVETDYWKSQGWIK</sequence>
<dbReference type="EMBL" id="FNGW01000001">
    <property type="protein sequence ID" value="SDL27527.1"/>
    <property type="molecule type" value="Genomic_DNA"/>
</dbReference>
<evidence type="ECO:0000256" key="2">
    <source>
        <dbReference type="ARBA" id="ARBA00022643"/>
    </source>
</evidence>
<dbReference type="InterPro" id="IPR005025">
    <property type="entry name" value="FMN_Rdtase-like_dom"/>
</dbReference>
<name>A0A1G9IQU0_9FIRM</name>
<dbReference type="GO" id="GO:0016491">
    <property type="term" value="F:oxidoreductase activity"/>
    <property type="evidence" value="ECO:0007669"/>
    <property type="project" value="InterPro"/>
</dbReference>
<evidence type="ECO:0000256" key="1">
    <source>
        <dbReference type="ARBA" id="ARBA00022630"/>
    </source>
</evidence>
<dbReference type="Gene3D" id="3.40.50.360">
    <property type="match status" value="1"/>
</dbReference>
<dbReference type="InterPro" id="IPR029039">
    <property type="entry name" value="Flavoprotein-like_sf"/>
</dbReference>
<accession>A0A1G9IQU0</accession>
<evidence type="ECO:0000259" key="3">
    <source>
        <dbReference type="Pfam" id="PF03358"/>
    </source>
</evidence>
<reference evidence="4 5" key="1">
    <citation type="submission" date="2016-10" db="EMBL/GenBank/DDBJ databases">
        <authorList>
            <person name="de Groot N.N."/>
        </authorList>
    </citation>
    <scope>NUCLEOTIDE SEQUENCE [LARGE SCALE GENOMIC DNA]</scope>
    <source>
        <strain evidence="4 5">DSM 797</strain>
    </source>
</reference>
<dbReference type="Proteomes" id="UP000199068">
    <property type="component" value="Unassembled WGS sequence"/>
</dbReference>
<dbReference type="PANTHER" id="PTHR43278">
    <property type="entry name" value="NAD(P)H-DEPENDENT FMN-CONTAINING OXIDOREDUCTASE YWQN-RELATED"/>
    <property type="match status" value="1"/>
</dbReference>
<keyword evidence="5" id="KW-1185">Reference proteome</keyword>
<dbReference type="InterPro" id="IPR051796">
    <property type="entry name" value="ISF_SsuE-like"/>
</dbReference>
<proteinExistence type="predicted"/>
<dbReference type="AlphaFoldDB" id="A0A1G9IQU0"/>
<dbReference type="Pfam" id="PF03358">
    <property type="entry name" value="FMN_red"/>
    <property type="match status" value="1"/>
</dbReference>
<dbReference type="PANTHER" id="PTHR43278:SF4">
    <property type="entry name" value="NAD(P)H-DEPENDENT FMN-CONTAINING OXIDOREDUCTASE YWQN-RELATED"/>
    <property type="match status" value="1"/>
</dbReference>
<gene>
    <name evidence="4" type="ORF">SAMN04515677_101345</name>
</gene>
<keyword evidence="1" id="KW-0285">Flavoprotein</keyword>
<protein>
    <submittedName>
        <fullName evidence="4">NADPH-dependent FMN reductase</fullName>
    </submittedName>
</protein>